<evidence type="ECO:0000259" key="3">
    <source>
        <dbReference type="Pfam" id="PF22725"/>
    </source>
</evidence>
<gene>
    <name evidence="4" type="ORF">GCM10023198_43130</name>
</gene>
<dbReference type="SUPFAM" id="SSF55347">
    <property type="entry name" value="Glyceraldehyde-3-phosphate dehydrogenase-like, C-terminal domain"/>
    <property type="match status" value="1"/>
</dbReference>
<comment type="caution">
    <text evidence="4">The sequence shown here is derived from an EMBL/GenBank/DDBJ whole genome shotgun (WGS) entry which is preliminary data.</text>
</comment>
<keyword evidence="1" id="KW-0520">NAD</keyword>
<evidence type="ECO:0000259" key="2">
    <source>
        <dbReference type="Pfam" id="PF01408"/>
    </source>
</evidence>
<dbReference type="RefSeq" id="WP_253876294.1">
    <property type="nucleotide sequence ID" value="NZ_BAABHM010000022.1"/>
</dbReference>
<organism evidence="4 5">
    <name type="scientific">Promicromonospora umidemergens</name>
    <dbReference type="NCBI Taxonomy" id="629679"/>
    <lineage>
        <taxon>Bacteria</taxon>
        <taxon>Bacillati</taxon>
        <taxon>Actinomycetota</taxon>
        <taxon>Actinomycetes</taxon>
        <taxon>Micrococcales</taxon>
        <taxon>Promicromonosporaceae</taxon>
        <taxon>Promicromonospora</taxon>
    </lineage>
</organism>
<evidence type="ECO:0000313" key="5">
    <source>
        <dbReference type="Proteomes" id="UP001500843"/>
    </source>
</evidence>
<sequence>MTALRVAFASGVRHAADYLALLAADHRVEIAGVVEERTAGDRAVQDSRAVADRAGVPFGVVDDVTSVAGALGSPIDLVVVCAEPTRHARLAAALLDAGLDVVVDKPVATTLADADHLVAVAARTGRTCAVVNRTHSPALRRLRAWVDAGHVGLPRHLDLEFFASGAHFATSVERPELVVDRKLSGGGEMLNFLGYCADAALYLTGLRPIEVHAFSGALFLDSHRAAGVEDTAVVTLELERGVTATITLGRVPFAPGGTPTTSSIRLLGSHGHAVADDDAPAVSRFGAAGRTTIADDAGQVAAAAYLRHVVDAVLAGERPDYGIGEARATLAVIDAAYRSTEAGDVVAVRQDTVQQNASVHQDEEERV</sequence>
<evidence type="ECO:0000256" key="1">
    <source>
        <dbReference type="ARBA" id="ARBA00023027"/>
    </source>
</evidence>
<dbReference type="Pfam" id="PF22725">
    <property type="entry name" value="GFO_IDH_MocA_C3"/>
    <property type="match status" value="1"/>
</dbReference>
<dbReference type="Gene3D" id="3.40.50.720">
    <property type="entry name" value="NAD(P)-binding Rossmann-like Domain"/>
    <property type="match status" value="1"/>
</dbReference>
<accession>A0ABP8XW47</accession>
<dbReference type="EMBL" id="BAABHM010000022">
    <property type="protein sequence ID" value="GAA4715240.1"/>
    <property type="molecule type" value="Genomic_DNA"/>
</dbReference>
<name>A0ABP8XW47_9MICO</name>
<keyword evidence="5" id="KW-1185">Reference proteome</keyword>
<dbReference type="PANTHER" id="PTHR43708:SF8">
    <property type="entry name" value="OXIDOREDUCTASE"/>
    <property type="match status" value="1"/>
</dbReference>
<feature type="domain" description="Gfo/Idh/MocA-like oxidoreductase N-terminal" evidence="2">
    <location>
        <begin position="15"/>
        <end position="130"/>
    </location>
</feature>
<dbReference type="Proteomes" id="UP001500843">
    <property type="component" value="Unassembled WGS sequence"/>
</dbReference>
<reference evidence="5" key="1">
    <citation type="journal article" date="2019" name="Int. J. Syst. Evol. Microbiol.">
        <title>The Global Catalogue of Microorganisms (GCM) 10K type strain sequencing project: providing services to taxonomists for standard genome sequencing and annotation.</title>
        <authorList>
            <consortium name="The Broad Institute Genomics Platform"/>
            <consortium name="The Broad Institute Genome Sequencing Center for Infectious Disease"/>
            <person name="Wu L."/>
            <person name="Ma J."/>
        </authorList>
    </citation>
    <scope>NUCLEOTIDE SEQUENCE [LARGE SCALE GENOMIC DNA]</scope>
    <source>
        <strain evidence="5">JCM 17975</strain>
    </source>
</reference>
<dbReference type="SUPFAM" id="SSF51735">
    <property type="entry name" value="NAD(P)-binding Rossmann-fold domains"/>
    <property type="match status" value="1"/>
</dbReference>
<dbReference type="PANTHER" id="PTHR43708">
    <property type="entry name" value="CONSERVED EXPRESSED OXIDOREDUCTASE (EUROFUNG)"/>
    <property type="match status" value="1"/>
</dbReference>
<protein>
    <recommendedName>
        <fullName evidence="6">Dehydrogenase</fullName>
    </recommendedName>
</protein>
<dbReference type="InterPro" id="IPR051317">
    <property type="entry name" value="Gfo/Idh/MocA_oxidoreduct"/>
</dbReference>
<evidence type="ECO:0000313" key="4">
    <source>
        <dbReference type="EMBL" id="GAA4715240.1"/>
    </source>
</evidence>
<proteinExistence type="predicted"/>
<dbReference type="InterPro" id="IPR055170">
    <property type="entry name" value="GFO_IDH_MocA-like_dom"/>
</dbReference>
<dbReference type="InterPro" id="IPR000683">
    <property type="entry name" value="Gfo/Idh/MocA-like_OxRdtase_N"/>
</dbReference>
<dbReference type="Pfam" id="PF01408">
    <property type="entry name" value="GFO_IDH_MocA"/>
    <property type="match status" value="1"/>
</dbReference>
<feature type="domain" description="GFO/IDH/MocA-like oxidoreductase" evidence="3">
    <location>
        <begin position="140"/>
        <end position="272"/>
    </location>
</feature>
<evidence type="ECO:0008006" key="6">
    <source>
        <dbReference type="Google" id="ProtNLM"/>
    </source>
</evidence>
<dbReference type="Gene3D" id="3.30.360.10">
    <property type="entry name" value="Dihydrodipicolinate Reductase, domain 2"/>
    <property type="match status" value="1"/>
</dbReference>
<dbReference type="InterPro" id="IPR036291">
    <property type="entry name" value="NAD(P)-bd_dom_sf"/>
</dbReference>